<keyword evidence="6" id="KW-1185">Reference proteome</keyword>
<evidence type="ECO:0000256" key="3">
    <source>
        <dbReference type="ARBA" id="ARBA00023125"/>
    </source>
</evidence>
<dbReference type="PANTHER" id="PTHR43140:SF1">
    <property type="entry name" value="TYPE I RESTRICTION ENZYME ECOKI SPECIFICITY SUBUNIT"/>
    <property type="match status" value="1"/>
</dbReference>
<dbReference type="InterPro" id="IPR000055">
    <property type="entry name" value="Restrct_endonuc_typeI_TRD"/>
</dbReference>
<dbReference type="Pfam" id="PF01420">
    <property type="entry name" value="Methylase_S"/>
    <property type="match status" value="2"/>
</dbReference>
<evidence type="ECO:0000313" key="6">
    <source>
        <dbReference type="Proteomes" id="UP001596018"/>
    </source>
</evidence>
<sequence length="585" mass="63743">MSKSQVAERSVVYALKTAVEPAFNDSFDLLATAPKGVVKLRELILVLAVRGKLSSQECGDEPIDALLAAIATQVAPGAGRREKRKHETVVDEGPYSIPARWKWVRLGELGKVLGGGTPRSDDPSLWASGNGVPWLTPADLYGLRDKMIGRGRRDISDAGLRKSSAQLLPRGSVLFSSRAPIGYVAIAAIPLATNQGFKSCVPHVHGLADYLYWFLKYAGKGIDAAASGTTFKEISGAEFSKVLVPLPPLAEQARIVARVEELMQLCDALEAHGRLQDEQHARLVATLFDALAASASAEELAENWQRIATHFDLLLDRPEAVDTLEKTLLQLAVRGLLVPQDPTDEPASQLLNRIANEKRRLVDLGKIKQERLPPAANRGSPAFGLPSEWEWAKLGQIATLVTDGAHHTPQYLPDGVPFLSVKNLSTGCLDFSVTRFISELAHADLIKRCNPELGDLLLTKIGTTGIAVVIDDPRPFSIFVSVALIKLPSELMDRDYLCLVINSPFVRKQSEDGTEGVGNKNLVLRKIKAFDIPLPPLAEQHRIVIRVEQLRRLCADLREHLQQARTTQSRLADALVSAAAQSSSC</sequence>
<dbReference type="InterPro" id="IPR051212">
    <property type="entry name" value="Type-I_RE_S_subunit"/>
</dbReference>
<evidence type="ECO:0000256" key="1">
    <source>
        <dbReference type="ARBA" id="ARBA00010923"/>
    </source>
</evidence>
<dbReference type="CDD" id="cd17246">
    <property type="entry name" value="RMtype1_S_SonII-TRD2-CR2_like"/>
    <property type="match status" value="1"/>
</dbReference>
<organism evidence="5 6">
    <name type="scientific">Rhodanobacter ginsenosidimutans</name>
    <dbReference type="NCBI Taxonomy" id="490571"/>
    <lineage>
        <taxon>Bacteria</taxon>
        <taxon>Pseudomonadati</taxon>
        <taxon>Pseudomonadota</taxon>
        <taxon>Gammaproteobacteria</taxon>
        <taxon>Lysobacterales</taxon>
        <taxon>Rhodanobacteraceae</taxon>
        <taxon>Rhodanobacter</taxon>
    </lineage>
</organism>
<proteinExistence type="inferred from homology"/>
<dbReference type="SUPFAM" id="SSF116734">
    <property type="entry name" value="DNA methylase specificity domain"/>
    <property type="match status" value="2"/>
</dbReference>
<keyword evidence="5" id="KW-0255">Endonuclease</keyword>
<protein>
    <submittedName>
        <fullName evidence="5">Restriction endonuclease subunit S</fullName>
    </submittedName>
</protein>
<dbReference type="RefSeq" id="WP_377339613.1">
    <property type="nucleotide sequence ID" value="NZ_JALBWS010000014.1"/>
</dbReference>
<feature type="domain" description="Type I restriction modification DNA specificity" evidence="4">
    <location>
        <begin position="99"/>
        <end position="274"/>
    </location>
</feature>
<keyword evidence="2" id="KW-0680">Restriction system</keyword>
<name>A0ABW0JW70_9GAMM</name>
<keyword evidence="5" id="KW-0378">Hydrolase</keyword>
<dbReference type="InterPro" id="IPR044946">
    <property type="entry name" value="Restrct_endonuc_typeI_TRD_sf"/>
</dbReference>
<evidence type="ECO:0000313" key="5">
    <source>
        <dbReference type="EMBL" id="MFC5439931.1"/>
    </source>
</evidence>
<reference evidence="6" key="1">
    <citation type="journal article" date="2019" name="Int. J. Syst. Evol. Microbiol.">
        <title>The Global Catalogue of Microorganisms (GCM) 10K type strain sequencing project: providing services to taxonomists for standard genome sequencing and annotation.</title>
        <authorList>
            <consortium name="The Broad Institute Genomics Platform"/>
            <consortium name="The Broad Institute Genome Sequencing Center for Infectious Disease"/>
            <person name="Wu L."/>
            <person name="Ma J."/>
        </authorList>
    </citation>
    <scope>NUCLEOTIDE SEQUENCE [LARGE SCALE GENOMIC DNA]</scope>
    <source>
        <strain evidence="6">KACC 12822</strain>
    </source>
</reference>
<keyword evidence="5" id="KW-0540">Nuclease</keyword>
<comment type="similarity">
    <text evidence="1">Belongs to the type-I restriction system S methylase family.</text>
</comment>
<evidence type="ECO:0000259" key="4">
    <source>
        <dbReference type="Pfam" id="PF01420"/>
    </source>
</evidence>
<dbReference type="Proteomes" id="UP001596018">
    <property type="component" value="Unassembled WGS sequence"/>
</dbReference>
<comment type="caution">
    <text evidence="5">The sequence shown here is derived from an EMBL/GenBank/DDBJ whole genome shotgun (WGS) entry which is preliminary data.</text>
</comment>
<gene>
    <name evidence="5" type="ORF">ACFPK0_07900</name>
</gene>
<feature type="domain" description="Type I restriction modification DNA specificity" evidence="4">
    <location>
        <begin position="386"/>
        <end position="563"/>
    </location>
</feature>
<dbReference type="GO" id="GO:0004519">
    <property type="term" value="F:endonuclease activity"/>
    <property type="evidence" value="ECO:0007669"/>
    <property type="project" value="UniProtKB-KW"/>
</dbReference>
<accession>A0ABW0JW70</accession>
<evidence type="ECO:0000256" key="2">
    <source>
        <dbReference type="ARBA" id="ARBA00022747"/>
    </source>
</evidence>
<dbReference type="Gene3D" id="3.90.220.20">
    <property type="entry name" value="DNA methylase specificity domains"/>
    <property type="match status" value="2"/>
</dbReference>
<dbReference type="PANTHER" id="PTHR43140">
    <property type="entry name" value="TYPE-1 RESTRICTION ENZYME ECOKI SPECIFICITY PROTEIN"/>
    <property type="match status" value="1"/>
</dbReference>
<dbReference type="CDD" id="cd17273">
    <property type="entry name" value="RMtype1_S_EcoJA69PI-TRD1-CR1_like"/>
    <property type="match status" value="1"/>
</dbReference>
<keyword evidence="3" id="KW-0238">DNA-binding</keyword>
<dbReference type="EMBL" id="JBHSMM010000001">
    <property type="protein sequence ID" value="MFC5439931.1"/>
    <property type="molecule type" value="Genomic_DNA"/>
</dbReference>